<reference evidence="1" key="1">
    <citation type="submission" date="2022-06" db="EMBL/GenBank/DDBJ databases">
        <title>Sneathiella actinostolidae sp. nov., isolated from a sea anemonein the Western Pacific Ocean.</title>
        <authorList>
            <person name="Wei M.J."/>
        </authorList>
    </citation>
    <scope>NUCLEOTIDE SEQUENCE</scope>
    <source>
        <strain evidence="1">PHK-P5</strain>
    </source>
</reference>
<dbReference type="Proteomes" id="UP001056291">
    <property type="component" value="Chromosome"/>
</dbReference>
<gene>
    <name evidence="1" type="ORF">NBZ79_12175</name>
</gene>
<name>A0ABY4W1G8_9PROT</name>
<evidence type="ECO:0000313" key="1">
    <source>
        <dbReference type="EMBL" id="USG59933.1"/>
    </source>
</evidence>
<dbReference type="RefSeq" id="WP_251932703.1">
    <property type="nucleotide sequence ID" value="NZ_CP098747.1"/>
</dbReference>
<dbReference type="EMBL" id="CP098747">
    <property type="protein sequence ID" value="USG59933.1"/>
    <property type="molecule type" value="Genomic_DNA"/>
</dbReference>
<organism evidence="1 2">
    <name type="scientific">Sneathiella marina</name>
    <dbReference type="NCBI Taxonomy" id="2950108"/>
    <lineage>
        <taxon>Bacteria</taxon>
        <taxon>Pseudomonadati</taxon>
        <taxon>Pseudomonadota</taxon>
        <taxon>Alphaproteobacteria</taxon>
        <taxon>Sneathiellales</taxon>
        <taxon>Sneathiellaceae</taxon>
        <taxon>Sneathiella</taxon>
    </lineage>
</organism>
<protein>
    <submittedName>
        <fullName evidence="1">Uncharacterized protein</fullName>
    </submittedName>
</protein>
<keyword evidence="2" id="KW-1185">Reference proteome</keyword>
<accession>A0ABY4W1G8</accession>
<proteinExistence type="predicted"/>
<evidence type="ECO:0000313" key="2">
    <source>
        <dbReference type="Proteomes" id="UP001056291"/>
    </source>
</evidence>
<sequence length="130" mass="15236">MSDPNFDLSRFECQARAETGAPLTLRHPKSGADLPAVIWLQGEDALSYRHLLRQQIDRQLRDRQLDLTAMDLENRLLERLAALTLRWEKIDYDGAEFPCTPDNARRLYTEQLWIREQVVSFVEDRAHFLP</sequence>